<dbReference type="RefSeq" id="WP_190183699.1">
    <property type="nucleotide sequence ID" value="NZ_BMVP01000003.1"/>
</dbReference>
<dbReference type="InterPro" id="IPR036097">
    <property type="entry name" value="HisK_dim/P_sf"/>
</dbReference>
<evidence type="ECO:0000256" key="2">
    <source>
        <dbReference type="ARBA" id="ARBA00004236"/>
    </source>
</evidence>
<dbReference type="SUPFAM" id="SSF55874">
    <property type="entry name" value="ATPase domain of HSP90 chaperone/DNA topoisomerase II/histidine kinase"/>
    <property type="match status" value="1"/>
</dbReference>
<dbReference type="EC" id="2.7.13.3" evidence="3"/>
<evidence type="ECO:0000256" key="6">
    <source>
        <dbReference type="ARBA" id="ARBA00022692"/>
    </source>
</evidence>
<dbReference type="Gene3D" id="3.30.565.10">
    <property type="entry name" value="Histidine kinase-like ATPase, C-terminal domain"/>
    <property type="match status" value="1"/>
</dbReference>
<evidence type="ECO:0000256" key="9">
    <source>
        <dbReference type="ARBA" id="ARBA00023012"/>
    </source>
</evidence>
<dbReference type="CDD" id="cd00082">
    <property type="entry name" value="HisKA"/>
    <property type="match status" value="1"/>
</dbReference>
<dbReference type="SMART" id="SM00387">
    <property type="entry name" value="HATPase_c"/>
    <property type="match status" value="1"/>
</dbReference>
<evidence type="ECO:0000256" key="7">
    <source>
        <dbReference type="ARBA" id="ARBA00022777"/>
    </source>
</evidence>
<dbReference type="PROSITE" id="PS50109">
    <property type="entry name" value="HIS_KIN"/>
    <property type="match status" value="1"/>
</dbReference>
<feature type="domain" description="Histidine kinase" evidence="13">
    <location>
        <begin position="251"/>
        <end position="458"/>
    </location>
</feature>
<evidence type="ECO:0000313" key="15">
    <source>
        <dbReference type="EMBL" id="GHB50502.1"/>
    </source>
</evidence>
<feature type="compositionally biased region" description="Basic and acidic residues" evidence="11">
    <location>
        <begin position="410"/>
        <end position="419"/>
    </location>
</feature>
<keyword evidence="5" id="KW-0808">Transferase</keyword>
<keyword evidence="8 12" id="KW-1133">Transmembrane helix</keyword>
<comment type="caution">
    <text evidence="15">The sequence shown here is derived from an EMBL/GenBank/DDBJ whole genome shotgun (WGS) entry which is preliminary data.</text>
</comment>
<dbReference type="PROSITE" id="PS50885">
    <property type="entry name" value="HAMP"/>
    <property type="match status" value="1"/>
</dbReference>
<keyword evidence="4" id="KW-0597">Phosphoprotein</keyword>
<keyword evidence="7 15" id="KW-0418">Kinase</keyword>
<dbReference type="InterPro" id="IPR003594">
    <property type="entry name" value="HATPase_dom"/>
</dbReference>
<keyword evidence="16" id="KW-1185">Reference proteome</keyword>
<evidence type="ECO:0000259" key="13">
    <source>
        <dbReference type="PROSITE" id="PS50109"/>
    </source>
</evidence>
<dbReference type="CDD" id="cd00075">
    <property type="entry name" value="HATPase"/>
    <property type="match status" value="1"/>
</dbReference>
<dbReference type="InterPro" id="IPR036890">
    <property type="entry name" value="HATPase_C_sf"/>
</dbReference>
<evidence type="ECO:0000256" key="11">
    <source>
        <dbReference type="SAM" id="MobiDB-lite"/>
    </source>
</evidence>
<keyword evidence="9" id="KW-0902">Two-component regulatory system</keyword>
<reference evidence="16" key="1">
    <citation type="journal article" date="2019" name="Int. J. Syst. Evol. Microbiol.">
        <title>The Global Catalogue of Microorganisms (GCM) 10K type strain sequencing project: providing services to taxonomists for standard genome sequencing and annotation.</title>
        <authorList>
            <consortium name="The Broad Institute Genomics Platform"/>
            <consortium name="The Broad Institute Genome Sequencing Center for Infectious Disease"/>
            <person name="Wu L."/>
            <person name="Ma J."/>
        </authorList>
    </citation>
    <scope>NUCLEOTIDE SEQUENCE [LARGE SCALE GENOMIC DNA]</scope>
    <source>
        <strain evidence="16">JCM 4738</strain>
    </source>
</reference>
<dbReference type="PANTHER" id="PTHR45436">
    <property type="entry name" value="SENSOR HISTIDINE KINASE YKOH"/>
    <property type="match status" value="1"/>
</dbReference>
<feature type="region of interest" description="Disordered" evidence="11">
    <location>
        <begin position="406"/>
        <end position="425"/>
    </location>
</feature>
<dbReference type="InterPro" id="IPR003661">
    <property type="entry name" value="HisK_dim/P_dom"/>
</dbReference>
<dbReference type="EMBL" id="BMVP01000003">
    <property type="protein sequence ID" value="GHB50502.1"/>
    <property type="molecule type" value="Genomic_DNA"/>
</dbReference>
<comment type="catalytic activity">
    <reaction evidence="1">
        <text>ATP + protein L-histidine = ADP + protein N-phospho-L-histidine.</text>
        <dbReference type="EC" id="2.7.13.3"/>
    </reaction>
</comment>
<dbReference type="Pfam" id="PF02518">
    <property type="entry name" value="HATPase_c"/>
    <property type="match status" value="1"/>
</dbReference>
<dbReference type="Proteomes" id="UP000642673">
    <property type="component" value="Unassembled WGS sequence"/>
</dbReference>
<evidence type="ECO:0000256" key="12">
    <source>
        <dbReference type="SAM" id="Phobius"/>
    </source>
</evidence>
<dbReference type="InterPro" id="IPR004358">
    <property type="entry name" value="Sig_transdc_His_kin-like_C"/>
</dbReference>
<dbReference type="SUPFAM" id="SSF47384">
    <property type="entry name" value="Homodimeric domain of signal transducing histidine kinase"/>
    <property type="match status" value="1"/>
</dbReference>
<evidence type="ECO:0000313" key="16">
    <source>
        <dbReference type="Proteomes" id="UP000642673"/>
    </source>
</evidence>
<dbReference type="InterPro" id="IPR005467">
    <property type="entry name" value="His_kinase_dom"/>
</dbReference>
<dbReference type="InterPro" id="IPR050428">
    <property type="entry name" value="TCS_sensor_his_kinase"/>
</dbReference>
<evidence type="ECO:0000256" key="5">
    <source>
        <dbReference type="ARBA" id="ARBA00022679"/>
    </source>
</evidence>
<dbReference type="InterPro" id="IPR003660">
    <property type="entry name" value="HAMP_dom"/>
</dbReference>
<evidence type="ECO:0000259" key="14">
    <source>
        <dbReference type="PROSITE" id="PS50885"/>
    </source>
</evidence>
<keyword evidence="10 12" id="KW-0472">Membrane</keyword>
<feature type="domain" description="HAMP" evidence="14">
    <location>
        <begin position="190"/>
        <end position="243"/>
    </location>
</feature>
<comment type="subcellular location">
    <subcellularLocation>
        <location evidence="2">Cell membrane</location>
    </subcellularLocation>
</comment>
<protein>
    <recommendedName>
        <fullName evidence="3">histidine kinase</fullName>
        <ecNumber evidence="3">2.7.13.3</ecNumber>
    </recommendedName>
</protein>
<dbReference type="PRINTS" id="PR00344">
    <property type="entry name" value="BCTRLSENSOR"/>
</dbReference>
<feature type="transmembrane region" description="Helical" evidence="12">
    <location>
        <begin position="20"/>
        <end position="40"/>
    </location>
</feature>
<dbReference type="Pfam" id="PF00512">
    <property type="entry name" value="HisKA"/>
    <property type="match status" value="1"/>
</dbReference>
<gene>
    <name evidence="15" type="ORF">GCM10010347_20040</name>
</gene>
<dbReference type="GO" id="GO:0016301">
    <property type="term" value="F:kinase activity"/>
    <property type="evidence" value="ECO:0007669"/>
    <property type="project" value="UniProtKB-KW"/>
</dbReference>
<organism evidence="15 16">
    <name type="scientific">Streptomyces cirratus</name>
    <dbReference type="NCBI Taxonomy" id="68187"/>
    <lineage>
        <taxon>Bacteria</taxon>
        <taxon>Bacillati</taxon>
        <taxon>Actinomycetota</taxon>
        <taxon>Actinomycetes</taxon>
        <taxon>Kitasatosporales</taxon>
        <taxon>Streptomycetaceae</taxon>
        <taxon>Streptomyces</taxon>
    </lineage>
</organism>
<dbReference type="PANTHER" id="PTHR45436:SF5">
    <property type="entry name" value="SENSOR HISTIDINE KINASE TRCS"/>
    <property type="match status" value="1"/>
</dbReference>
<dbReference type="SMART" id="SM00388">
    <property type="entry name" value="HisKA"/>
    <property type="match status" value="1"/>
</dbReference>
<evidence type="ECO:0000256" key="8">
    <source>
        <dbReference type="ARBA" id="ARBA00022989"/>
    </source>
</evidence>
<evidence type="ECO:0000256" key="10">
    <source>
        <dbReference type="ARBA" id="ARBA00023136"/>
    </source>
</evidence>
<name>A0ABQ3EQ97_9ACTN</name>
<evidence type="ECO:0000256" key="1">
    <source>
        <dbReference type="ARBA" id="ARBA00000085"/>
    </source>
</evidence>
<dbReference type="Gene3D" id="1.10.287.130">
    <property type="match status" value="1"/>
</dbReference>
<evidence type="ECO:0000256" key="3">
    <source>
        <dbReference type="ARBA" id="ARBA00012438"/>
    </source>
</evidence>
<accession>A0ABQ3EQ97</accession>
<proteinExistence type="predicted"/>
<evidence type="ECO:0000256" key="4">
    <source>
        <dbReference type="ARBA" id="ARBA00022553"/>
    </source>
</evidence>
<sequence length="458" mass="47929">MKLLQPAARPATLRGRLSLLAVATAAFVMAVFTIAFNAFVHQHLARQADDQLRARASAIAATVDTSGPVLRVLETPQEGLLDANAWIYQGTTLVEQPPSTAADGPATRTAARLAAQGGARCATTSNGAVGVRLCARPVPPPAGGTRTATVVTALDLTPYRASADTLLLASLALDAVMLACTYAVTRLAVGRALRPVRTMTEQAARWSASASDERFSGAPRPAELARLGASLDAFLDRIRAVLRHEQQLTSELSHELRNPLATIVAELDWWQGRPRSEDETLTAQRAIGDAARTMQTICDTLLAEAREDARRAPGTAAVFPVLRTLAARTDPALVPVRVLAVGEEGDLVAGVPAAVLERIVSPLLDNALRYAATAVHIRASGEPGHVRIEVGDDGPGVPEGFRSHLFQPGRRADPGDGHDGAGLGLPLSRRLARSAGGEAELGEPGGGGAVFVVRLPAG</sequence>
<keyword evidence="6 12" id="KW-0812">Transmembrane</keyword>